<reference evidence="1" key="1">
    <citation type="journal article" date="2019" name="Environ. Microbiol.">
        <title>Fungal ecological strategies reflected in gene transcription - a case study of two litter decomposers.</title>
        <authorList>
            <person name="Barbi F."/>
            <person name="Kohler A."/>
            <person name="Barry K."/>
            <person name="Baskaran P."/>
            <person name="Daum C."/>
            <person name="Fauchery L."/>
            <person name="Ihrmark K."/>
            <person name="Kuo A."/>
            <person name="LaButti K."/>
            <person name="Lipzen A."/>
            <person name="Morin E."/>
            <person name="Grigoriev I.V."/>
            <person name="Henrissat B."/>
            <person name="Lindahl B."/>
            <person name="Martin F."/>
        </authorList>
    </citation>
    <scope>NUCLEOTIDE SEQUENCE</scope>
    <source>
        <strain evidence="1">JB14</strain>
    </source>
</reference>
<sequence length="142" mass="16182">MLAIILQMKPEILEQTFPDGSKFQASDSYVRSFLHSSLEWSPRKATQAARKRPNDWEDQCERSEFRKAYVIKEKTTLPAEPLGKLRTRGTDCLMLLAADEKRAFTLMVSVTSKPGSSYLSKLYHQGLHGINPVRPPDLKLNM</sequence>
<protein>
    <submittedName>
        <fullName evidence="1">Uncharacterized protein</fullName>
    </submittedName>
</protein>
<evidence type="ECO:0000313" key="1">
    <source>
        <dbReference type="EMBL" id="KAE9395336.1"/>
    </source>
</evidence>
<keyword evidence="2" id="KW-1185">Reference proteome</keyword>
<dbReference type="Proteomes" id="UP000799118">
    <property type="component" value="Unassembled WGS sequence"/>
</dbReference>
<dbReference type="EMBL" id="ML769533">
    <property type="protein sequence ID" value="KAE9395336.1"/>
    <property type="molecule type" value="Genomic_DNA"/>
</dbReference>
<name>A0A6A4HBZ0_9AGAR</name>
<gene>
    <name evidence="1" type="ORF">BT96DRAFT_1044570</name>
</gene>
<dbReference type="AlphaFoldDB" id="A0A6A4HBZ0"/>
<evidence type="ECO:0000313" key="2">
    <source>
        <dbReference type="Proteomes" id="UP000799118"/>
    </source>
</evidence>
<proteinExistence type="predicted"/>
<dbReference type="OrthoDB" id="3341102at2759"/>
<organism evidence="1 2">
    <name type="scientific">Gymnopus androsaceus JB14</name>
    <dbReference type="NCBI Taxonomy" id="1447944"/>
    <lineage>
        <taxon>Eukaryota</taxon>
        <taxon>Fungi</taxon>
        <taxon>Dikarya</taxon>
        <taxon>Basidiomycota</taxon>
        <taxon>Agaricomycotina</taxon>
        <taxon>Agaricomycetes</taxon>
        <taxon>Agaricomycetidae</taxon>
        <taxon>Agaricales</taxon>
        <taxon>Marasmiineae</taxon>
        <taxon>Omphalotaceae</taxon>
        <taxon>Gymnopus</taxon>
    </lineage>
</organism>
<accession>A0A6A4HBZ0</accession>